<evidence type="ECO:0000256" key="4">
    <source>
        <dbReference type="ARBA" id="ARBA00023136"/>
    </source>
</evidence>
<dbReference type="OrthoDB" id="425344at2759"/>
<evidence type="ECO:0000256" key="5">
    <source>
        <dbReference type="ARBA" id="ARBA00023180"/>
    </source>
</evidence>
<comment type="caution">
    <text evidence="7">The sequence shown here is derived from an EMBL/GenBank/DDBJ whole genome shotgun (WGS) entry which is preliminary data.</text>
</comment>
<dbReference type="InterPro" id="IPR028082">
    <property type="entry name" value="Peripla_BP_I"/>
</dbReference>
<dbReference type="STRING" id="10195.A0A3M7P790"/>
<evidence type="ECO:0000313" key="7">
    <source>
        <dbReference type="EMBL" id="RMZ94928.1"/>
    </source>
</evidence>
<evidence type="ECO:0000259" key="6">
    <source>
        <dbReference type="Pfam" id="PF01094"/>
    </source>
</evidence>
<gene>
    <name evidence="7" type="ORF">BpHYR1_014700</name>
</gene>
<dbReference type="FunFam" id="3.40.50.2300:FF:000145">
    <property type="entry name" value="Glutamate receptor, metabotropic"/>
    <property type="match status" value="1"/>
</dbReference>
<dbReference type="EMBL" id="REGN01012721">
    <property type="protein sequence ID" value="RMZ94928.1"/>
    <property type="molecule type" value="Genomic_DNA"/>
</dbReference>
<keyword evidence="2" id="KW-0812">Transmembrane</keyword>
<dbReference type="InterPro" id="IPR001828">
    <property type="entry name" value="ANF_lig-bd_rcpt"/>
</dbReference>
<keyword evidence="4" id="KW-0472">Membrane</keyword>
<dbReference type="InterPro" id="IPR050726">
    <property type="entry name" value="mGluR"/>
</dbReference>
<dbReference type="GO" id="GO:0016020">
    <property type="term" value="C:membrane"/>
    <property type="evidence" value="ECO:0007669"/>
    <property type="project" value="UniProtKB-SubCell"/>
</dbReference>
<keyword evidence="3" id="KW-1133">Transmembrane helix</keyword>
<evidence type="ECO:0000256" key="1">
    <source>
        <dbReference type="ARBA" id="ARBA00004370"/>
    </source>
</evidence>
<dbReference type="SUPFAM" id="SSF53822">
    <property type="entry name" value="Periplasmic binding protein-like I"/>
    <property type="match status" value="1"/>
</dbReference>
<keyword evidence="5" id="KW-0325">Glycoprotein</keyword>
<dbReference type="Pfam" id="PF01094">
    <property type="entry name" value="ANF_receptor"/>
    <property type="match status" value="1"/>
</dbReference>
<dbReference type="Gene3D" id="3.40.50.2300">
    <property type="match status" value="2"/>
</dbReference>
<accession>A0A3M7P790</accession>
<name>A0A3M7P790_BRAPC</name>
<comment type="subcellular location">
    <subcellularLocation>
        <location evidence="1">Membrane</location>
    </subcellularLocation>
</comment>
<dbReference type="AlphaFoldDB" id="A0A3M7P790"/>
<feature type="domain" description="Receptor ligand binding region" evidence="6">
    <location>
        <begin position="78"/>
        <end position="460"/>
    </location>
</feature>
<dbReference type="PANTHER" id="PTHR24060">
    <property type="entry name" value="METABOTROPIC GLUTAMATE RECEPTOR"/>
    <property type="match status" value="1"/>
</dbReference>
<feature type="non-terminal residue" evidence="7">
    <location>
        <position position="461"/>
    </location>
</feature>
<evidence type="ECO:0000313" key="8">
    <source>
        <dbReference type="Proteomes" id="UP000276133"/>
    </source>
</evidence>
<proteinExistence type="predicted"/>
<evidence type="ECO:0000256" key="2">
    <source>
        <dbReference type="ARBA" id="ARBA00022692"/>
    </source>
</evidence>
<evidence type="ECO:0000256" key="3">
    <source>
        <dbReference type="ARBA" id="ARBA00022989"/>
    </source>
</evidence>
<protein>
    <submittedName>
        <fullName evidence="7">Metabotropic glutamate receptor 8-like isoform X1</fullName>
    </submittedName>
</protein>
<sequence length="461" mass="52317">MNSSKLEFCEQCDIFIGGLFPIHGPKYARHSKKTPDDQFSSNSESINYFSTTTTMSVDSYIQSEIICGEIKKERGIQRLEAMLFAIDLINNSTNLLPNLKLGARIYDTCDRDTIAMEKSLNFVSDYFLLKEENIANDFTCLSNNPSLRDLANNFKPKKNKDAIHKRKVVGVIGAASSSVSIQVPQISYASTSPELSNKERFPFFSRVLPSDTLQAEAMANLVHSLNWNYIATLNEEGNLGGIDSFISNAKSKNICISGSYTLSQTASEDDVKAILMEMFEQKNARGVVVFLQDHNVRKLLKLVKDLNMTRHFLWIASDSWGTKIESIRSNNLAAEGAITFAPKSFIIKEFSNYFQKLRPGKNIRNPWFEEFWQDEFKCRIENPIFQSNRRPSYTKLCTGHETLNITQDGFIHFVIDSVFAIAHAIQDLIFAHCSKLNFNDLINCQHKIIFKGPDFLNAIRN</sequence>
<keyword evidence="7" id="KW-0675">Receptor</keyword>
<organism evidence="7 8">
    <name type="scientific">Brachionus plicatilis</name>
    <name type="common">Marine rotifer</name>
    <name type="synonym">Brachionus muelleri</name>
    <dbReference type="NCBI Taxonomy" id="10195"/>
    <lineage>
        <taxon>Eukaryota</taxon>
        <taxon>Metazoa</taxon>
        <taxon>Spiralia</taxon>
        <taxon>Gnathifera</taxon>
        <taxon>Rotifera</taxon>
        <taxon>Eurotatoria</taxon>
        <taxon>Monogononta</taxon>
        <taxon>Pseudotrocha</taxon>
        <taxon>Ploima</taxon>
        <taxon>Brachionidae</taxon>
        <taxon>Brachionus</taxon>
    </lineage>
</organism>
<reference evidence="7 8" key="1">
    <citation type="journal article" date="2018" name="Sci. Rep.">
        <title>Genomic signatures of local adaptation to the degree of environmental predictability in rotifers.</title>
        <authorList>
            <person name="Franch-Gras L."/>
            <person name="Hahn C."/>
            <person name="Garcia-Roger E.M."/>
            <person name="Carmona M.J."/>
            <person name="Serra M."/>
            <person name="Gomez A."/>
        </authorList>
    </citation>
    <scope>NUCLEOTIDE SEQUENCE [LARGE SCALE GENOMIC DNA]</scope>
    <source>
        <strain evidence="7">HYR1</strain>
    </source>
</reference>
<dbReference type="Proteomes" id="UP000276133">
    <property type="component" value="Unassembled WGS sequence"/>
</dbReference>
<keyword evidence="8" id="KW-1185">Reference proteome</keyword>